<evidence type="ECO:0000259" key="7">
    <source>
        <dbReference type="PROSITE" id="PS50983"/>
    </source>
</evidence>
<name>A0A934QMP5_9PROT</name>
<evidence type="ECO:0000256" key="3">
    <source>
        <dbReference type="ARBA" id="ARBA00022448"/>
    </source>
</evidence>
<dbReference type="PRINTS" id="PR01715">
    <property type="entry name" value="FERRIBNDNGPP"/>
</dbReference>
<feature type="chain" id="PRO_5037805248" evidence="6">
    <location>
        <begin position="26"/>
        <end position="288"/>
    </location>
</feature>
<dbReference type="InterPro" id="IPR051313">
    <property type="entry name" value="Bact_iron-sidero_bind"/>
</dbReference>
<evidence type="ECO:0000256" key="4">
    <source>
        <dbReference type="ARBA" id="ARBA00022496"/>
    </source>
</evidence>
<comment type="similarity">
    <text evidence="2">Belongs to the bacterial solute-binding protein 8 family.</text>
</comment>
<comment type="subcellular location">
    <subcellularLocation>
        <location evidence="1">Cell envelope</location>
    </subcellularLocation>
</comment>
<accession>A0A934QMP5</accession>
<dbReference type="Proteomes" id="UP000778970">
    <property type="component" value="Unassembled WGS sequence"/>
</dbReference>
<keyword evidence="4" id="KW-0408">Iron</keyword>
<dbReference type="EMBL" id="NRRE01000034">
    <property type="protein sequence ID" value="MBK1699105.1"/>
    <property type="molecule type" value="Genomic_DNA"/>
</dbReference>
<protein>
    <submittedName>
        <fullName evidence="8">ABC transporter substrate-binding protein</fullName>
    </submittedName>
</protein>
<dbReference type="PANTHER" id="PTHR30532">
    <property type="entry name" value="IRON III DICITRATE-BINDING PERIPLASMIC PROTEIN"/>
    <property type="match status" value="1"/>
</dbReference>
<organism evidence="8 9">
    <name type="scientific">Rhodovibrio salinarum</name>
    <dbReference type="NCBI Taxonomy" id="1087"/>
    <lineage>
        <taxon>Bacteria</taxon>
        <taxon>Pseudomonadati</taxon>
        <taxon>Pseudomonadota</taxon>
        <taxon>Alphaproteobacteria</taxon>
        <taxon>Rhodospirillales</taxon>
        <taxon>Rhodovibrionaceae</taxon>
        <taxon>Rhodovibrio</taxon>
    </lineage>
</organism>
<dbReference type="SUPFAM" id="SSF53807">
    <property type="entry name" value="Helical backbone' metal receptor"/>
    <property type="match status" value="1"/>
</dbReference>
<feature type="signal peptide" evidence="6">
    <location>
        <begin position="1"/>
        <end position="25"/>
    </location>
</feature>
<keyword evidence="9" id="KW-1185">Reference proteome</keyword>
<evidence type="ECO:0000256" key="5">
    <source>
        <dbReference type="ARBA" id="ARBA00022729"/>
    </source>
</evidence>
<dbReference type="GO" id="GO:1901678">
    <property type="term" value="P:iron coordination entity transport"/>
    <property type="evidence" value="ECO:0007669"/>
    <property type="project" value="UniProtKB-ARBA"/>
</dbReference>
<keyword evidence="3" id="KW-0813">Transport</keyword>
<keyword evidence="4" id="KW-0410">Iron transport</keyword>
<keyword evidence="4" id="KW-0406">Ion transport</keyword>
<reference evidence="8" key="1">
    <citation type="submission" date="2017-08" db="EMBL/GenBank/DDBJ databases">
        <authorList>
            <person name="Imhoff J.F."/>
            <person name="Rahn T."/>
            <person name="Kuenzel S."/>
            <person name="Neulinger S.C."/>
        </authorList>
    </citation>
    <scope>NUCLEOTIDE SEQUENCE</scope>
    <source>
        <strain evidence="8">DSM 9154</strain>
    </source>
</reference>
<dbReference type="AlphaFoldDB" id="A0A934QMP5"/>
<evidence type="ECO:0000256" key="6">
    <source>
        <dbReference type="SAM" id="SignalP"/>
    </source>
</evidence>
<dbReference type="CDD" id="cd01146">
    <property type="entry name" value="FhuD"/>
    <property type="match status" value="1"/>
</dbReference>
<reference evidence="8" key="2">
    <citation type="journal article" date="2020" name="Microorganisms">
        <title>Osmotic Adaptation and Compatible Solute Biosynthesis of Phototrophic Bacteria as Revealed from Genome Analyses.</title>
        <authorList>
            <person name="Imhoff J.F."/>
            <person name="Rahn T."/>
            <person name="Kunzel S."/>
            <person name="Keller A."/>
            <person name="Neulinger S.C."/>
        </authorList>
    </citation>
    <scope>NUCLEOTIDE SEQUENCE</scope>
    <source>
        <strain evidence="8">DSM 9154</strain>
    </source>
</reference>
<proteinExistence type="inferred from homology"/>
<evidence type="ECO:0000256" key="2">
    <source>
        <dbReference type="ARBA" id="ARBA00008814"/>
    </source>
</evidence>
<dbReference type="PROSITE" id="PS50983">
    <property type="entry name" value="FE_B12_PBP"/>
    <property type="match status" value="1"/>
</dbReference>
<gene>
    <name evidence="8" type="ORF">CKO21_17820</name>
</gene>
<feature type="domain" description="Fe/B12 periplasmic-binding" evidence="7">
    <location>
        <begin position="29"/>
        <end position="286"/>
    </location>
</feature>
<evidence type="ECO:0000256" key="1">
    <source>
        <dbReference type="ARBA" id="ARBA00004196"/>
    </source>
</evidence>
<dbReference type="GO" id="GO:0030288">
    <property type="term" value="C:outer membrane-bounded periplasmic space"/>
    <property type="evidence" value="ECO:0007669"/>
    <property type="project" value="TreeGrafter"/>
</dbReference>
<dbReference type="PANTHER" id="PTHR30532:SF1">
    <property type="entry name" value="IRON(3+)-HYDROXAMATE-BINDING PROTEIN FHUD"/>
    <property type="match status" value="1"/>
</dbReference>
<dbReference type="Gene3D" id="3.40.50.1980">
    <property type="entry name" value="Nitrogenase molybdenum iron protein domain"/>
    <property type="match status" value="2"/>
</dbReference>
<evidence type="ECO:0000313" key="8">
    <source>
        <dbReference type="EMBL" id="MBK1699105.1"/>
    </source>
</evidence>
<sequence length="288" mass="31257">MTRRQFVTGLPLAAFLPVLPVSAAAAGPRLAVLDWGLAETVLALQLTPLAVAEAPLYRRRVVTPELPPEVVDLGLRTWPNLERLRALSPDLIVSLAGYGVPTARLKSIAPTLPLEIYSQQRAPYRLADAALQAIADRTGRQAQAAAFRQRLSETLERARQRLAGYDGRPVLIFKFSDARHVDVYGDGSLFDAVLQHLGLANAWTEETNIWGFGMAGLDAVARVPDARLVVIAPGPPDSLKTSALWRSLPPVREGRVVQIPPTWVFGALPSAMRFAEQISRVLQPGASS</sequence>
<evidence type="ECO:0000313" key="9">
    <source>
        <dbReference type="Proteomes" id="UP000778970"/>
    </source>
</evidence>
<dbReference type="Pfam" id="PF01497">
    <property type="entry name" value="Peripla_BP_2"/>
    <property type="match status" value="1"/>
</dbReference>
<comment type="caution">
    <text evidence="8">The sequence shown here is derived from an EMBL/GenBank/DDBJ whole genome shotgun (WGS) entry which is preliminary data.</text>
</comment>
<keyword evidence="5 6" id="KW-0732">Signal</keyword>
<dbReference type="InterPro" id="IPR002491">
    <property type="entry name" value="ABC_transptr_periplasmic_BD"/>
</dbReference>